<proteinExistence type="predicted"/>
<reference evidence="2" key="1">
    <citation type="submission" date="2014-03" db="EMBL/GenBank/DDBJ databases">
        <authorList>
            <person name="Aksoy S."/>
            <person name="Warren W."/>
            <person name="Wilson R.K."/>
        </authorList>
    </citation>
    <scope>NUCLEOTIDE SEQUENCE [LARGE SCALE GENOMIC DNA]</scope>
    <source>
        <strain evidence="2">IAEA</strain>
    </source>
</reference>
<dbReference type="EnsemblMetazoa" id="GPAI007941-RA">
    <property type="protein sequence ID" value="GPAI007941-PA"/>
    <property type="gene ID" value="GPAI007941"/>
</dbReference>
<protein>
    <submittedName>
        <fullName evidence="1">Uncharacterized protein</fullName>
    </submittedName>
</protein>
<dbReference type="Proteomes" id="UP000092445">
    <property type="component" value="Unassembled WGS sequence"/>
</dbReference>
<evidence type="ECO:0000313" key="1">
    <source>
        <dbReference type="EnsemblMetazoa" id="GPAI007941-PA"/>
    </source>
</evidence>
<sequence>MAMNRDMPCEPIEVQPQRDIFIGTLKIPEETKNNRDALDDFRQKITYELESYDILPLMHDQDQRLQVLLSLRNNAYLKLRWNKFVESGSRGCVQLRLYRDYKMDLMKLVSLLRFCLNFINILAFNDRKPLARRKSLTGNFFGADNKLAPVPLPSKQTKLDELHKCKEESSKA</sequence>
<keyword evidence="2" id="KW-1185">Reference proteome</keyword>
<organism evidence="1 2">
    <name type="scientific">Glossina pallidipes</name>
    <name type="common">Tsetse fly</name>
    <dbReference type="NCBI Taxonomy" id="7398"/>
    <lineage>
        <taxon>Eukaryota</taxon>
        <taxon>Metazoa</taxon>
        <taxon>Ecdysozoa</taxon>
        <taxon>Arthropoda</taxon>
        <taxon>Hexapoda</taxon>
        <taxon>Insecta</taxon>
        <taxon>Pterygota</taxon>
        <taxon>Neoptera</taxon>
        <taxon>Endopterygota</taxon>
        <taxon>Diptera</taxon>
        <taxon>Brachycera</taxon>
        <taxon>Muscomorpha</taxon>
        <taxon>Hippoboscoidea</taxon>
        <taxon>Glossinidae</taxon>
        <taxon>Glossina</taxon>
    </lineage>
</organism>
<evidence type="ECO:0000313" key="2">
    <source>
        <dbReference type="Proteomes" id="UP000092445"/>
    </source>
</evidence>
<dbReference type="AlphaFoldDB" id="A0A1A9Z9P8"/>
<name>A0A1A9Z9P8_GLOPL</name>
<accession>A0A1A9Z9P8</accession>
<dbReference type="VEuPathDB" id="VectorBase:GPAI007941"/>
<reference evidence="1" key="2">
    <citation type="submission" date="2020-05" db="UniProtKB">
        <authorList>
            <consortium name="EnsemblMetazoa"/>
        </authorList>
    </citation>
    <scope>IDENTIFICATION</scope>
    <source>
        <strain evidence="1">IAEA</strain>
    </source>
</reference>